<keyword evidence="2" id="KW-1185">Reference proteome</keyword>
<dbReference type="EMBL" id="CP102845">
    <property type="protein sequence ID" value="UVF17592.1"/>
    <property type="molecule type" value="Genomic_DNA"/>
</dbReference>
<dbReference type="Proteomes" id="UP001017257">
    <property type="component" value="Chromosome"/>
</dbReference>
<dbReference type="GO" id="GO:0016874">
    <property type="term" value="F:ligase activity"/>
    <property type="evidence" value="ECO:0007669"/>
    <property type="project" value="UniProtKB-KW"/>
</dbReference>
<accession>A0ABY5RMY4</accession>
<organism evidence="1 2">
    <name type="scientific">Microvirga terrae</name>
    <dbReference type="NCBI Taxonomy" id="2740529"/>
    <lineage>
        <taxon>Bacteria</taxon>
        <taxon>Pseudomonadati</taxon>
        <taxon>Pseudomonadota</taxon>
        <taxon>Alphaproteobacteria</taxon>
        <taxon>Hyphomicrobiales</taxon>
        <taxon>Methylobacteriaceae</taxon>
        <taxon>Microvirga</taxon>
    </lineage>
</organism>
<dbReference type="SUPFAM" id="SSF56801">
    <property type="entry name" value="Acetyl-CoA synthetase-like"/>
    <property type="match status" value="1"/>
</dbReference>
<dbReference type="RefSeq" id="WP_173945596.1">
    <property type="nucleotide sequence ID" value="NZ_CP102845.1"/>
</dbReference>
<evidence type="ECO:0000313" key="1">
    <source>
        <dbReference type="EMBL" id="UVF17592.1"/>
    </source>
</evidence>
<name>A0ABY5RMY4_9HYPH</name>
<dbReference type="Gene3D" id="3.40.50.12780">
    <property type="entry name" value="N-terminal domain of ligase-like"/>
    <property type="match status" value="1"/>
</dbReference>
<dbReference type="InterPro" id="IPR042099">
    <property type="entry name" value="ANL_N_sf"/>
</dbReference>
<protein>
    <submittedName>
        <fullName evidence="1">Phenylacetate--CoA ligase family protein</fullName>
    </submittedName>
</protein>
<sequence>MRGAKIMGNWRRPILGFYDTHVTRNPVPNHVAFLSDFYTWPITQRRSTQAQQLKQLLIHAARSVPYYEDLLRQAGVVDGDHVDLTRFSQIPELTRDHLHNEFERLKSRDYSTRPWYKNGSGGSSGIPVVVLQDRFYDEIGRSTQVMLQRWAGWDSGEPYVTLWGSERDVLLGTSGWRNRLSNFIRNKTFLNSWCMSQLDLERYAKIMQQVRPVMIEAYAESVYELARYINDHGIKITSVRGVVTSAGTLYPFIRNEVEKAFGCSVLNRYGSREVGTFAGERVAGEGMDVFTYTHLVEVVNERGEPCKPGEEGDVLVTCMTNYTMPIIRYRIGDRAVVGALTEYPTPSVEKLQTVTGRIMDTFVRADGSTVPGNFFMHFLGKVHNDGWLKKTQVIQTDYNSILIKLITEATPPACALEDIRTSFQRVMGDGCNVEFELVDSIPPLASGKYRYAVSLVKHPRMCHNYPLSSFVNEDKMAS</sequence>
<proteinExistence type="predicted"/>
<keyword evidence="1" id="KW-0436">Ligase</keyword>
<dbReference type="InterPro" id="IPR053158">
    <property type="entry name" value="CapK_Type1_Caps_Biosynth"/>
</dbReference>
<reference evidence="1" key="1">
    <citation type="submission" date="2022-08" db="EMBL/GenBank/DDBJ databases">
        <title>Microvirga terrae sp. nov., isolated from soil.</title>
        <authorList>
            <person name="Kim K.H."/>
            <person name="Seo Y.L."/>
            <person name="Kim J.M."/>
            <person name="Lee J.K."/>
            <person name="Han D.M."/>
            <person name="Jeon C.O."/>
        </authorList>
    </citation>
    <scope>NUCLEOTIDE SEQUENCE</scope>
    <source>
        <strain evidence="1">R24</strain>
    </source>
</reference>
<dbReference type="PANTHER" id="PTHR36932:SF1">
    <property type="entry name" value="CAPSULAR POLYSACCHARIDE BIOSYNTHESIS PROTEIN"/>
    <property type="match status" value="1"/>
</dbReference>
<evidence type="ECO:0000313" key="2">
    <source>
        <dbReference type="Proteomes" id="UP001017257"/>
    </source>
</evidence>
<dbReference type="PANTHER" id="PTHR36932">
    <property type="entry name" value="CAPSULAR POLYSACCHARIDE BIOSYNTHESIS PROTEIN"/>
    <property type="match status" value="1"/>
</dbReference>
<gene>
    <name evidence="1" type="ORF">HPT29_013665</name>
</gene>